<feature type="transmembrane region" description="Helical" evidence="10">
    <location>
        <begin position="78"/>
        <end position="98"/>
    </location>
</feature>
<feature type="region of interest" description="Disordered" evidence="9">
    <location>
        <begin position="1"/>
        <end position="33"/>
    </location>
</feature>
<gene>
    <name evidence="12" type="ORF">CLV30_10127</name>
</gene>
<evidence type="ECO:0000256" key="6">
    <source>
        <dbReference type="ARBA" id="ARBA00022989"/>
    </source>
</evidence>
<feature type="transmembrane region" description="Helical" evidence="10">
    <location>
        <begin position="158"/>
        <end position="181"/>
    </location>
</feature>
<evidence type="ECO:0000256" key="3">
    <source>
        <dbReference type="ARBA" id="ARBA00022475"/>
    </source>
</evidence>
<keyword evidence="7 10" id="KW-0472">Membrane</keyword>
<accession>A0A2P8EF33</accession>
<feature type="transmembrane region" description="Helical" evidence="10">
    <location>
        <begin position="119"/>
        <end position="138"/>
    </location>
</feature>
<evidence type="ECO:0000313" key="12">
    <source>
        <dbReference type="EMBL" id="PSL08060.1"/>
    </source>
</evidence>
<feature type="transmembrane region" description="Helical" evidence="10">
    <location>
        <begin position="40"/>
        <end position="58"/>
    </location>
</feature>
<dbReference type="RefSeq" id="WP_106535170.1">
    <property type="nucleotide sequence ID" value="NZ_ML142897.1"/>
</dbReference>
<organism evidence="12 13">
    <name type="scientific">Haloactinopolyspora alba</name>
    <dbReference type="NCBI Taxonomy" id="648780"/>
    <lineage>
        <taxon>Bacteria</taxon>
        <taxon>Bacillati</taxon>
        <taxon>Actinomycetota</taxon>
        <taxon>Actinomycetes</taxon>
        <taxon>Jiangellales</taxon>
        <taxon>Jiangellaceae</taxon>
        <taxon>Haloactinopolyspora</taxon>
    </lineage>
</organism>
<keyword evidence="13" id="KW-1185">Reference proteome</keyword>
<dbReference type="OrthoDB" id="4964541at2"/>
<comment type="subcellular location">
    <subcellularLocation>
        <location evidence="1">Cell inner membrane</location>
        <topology evidence="1">Multi-pass membrane protein</topology>
    </subcellularLocation>
</comment>
<protein>
    <submittedName>
        <fullName evidence="12">TRAP-type C4-dicarboxylate transport system permease small subunit</fullName>
    </submittedName>
</protein>
<evidence type="ECO:0000256" key="4">
    <source>
        <dbReference type="ARBA" id="ARBA00022519"/>
    </source>
</evidence>
<dbReference type="Pfam" id="PF04290">
    <property type="entry name" value="DctQ"/>
    <property type="match status" value="1"/>
</dbReference>
<comment type="caution">
    <text evidence="12">The sequence shown here is derived from an EMBL/GenBank/DDBJ whole genome shotgun (WGS) entry which is preliminary data.</text>
</comment>
<keyword evidence="2" id="KW-0813">Transport</keyword>
<evidence type="ECO:0000256" key="2">
    <source>
        <dbReference type="ARBA" id="ARBA00022448"/>
    </source>
</evidence>
<reference evidence="12 13" key="1">
    <citation type="submission" date="2018-03" db="EMBL/GenBank/DDBJ databases">
        <title>Genomic Encyclopedia of Archaeal and Bacterial Type Strains, Phase II (KMG-II): from individual species to whole genera.</title>
        <authorList>
            <person name="Goeker M."/>
        </authorList>
    </citation>
    <scope>NUCLEOTIDE SEQUENCE [LARGE SCALE GENOMIC DNA]</scope>
    <source>
        <strain evidence="12 13">DSM 45211</strain>
    </source>
</reference>
<evidence type="ECO:0000259" key="11">
    <source>
        <dbReference type="Pfam" id="PF04290"/>
    </source>
</evidence>
<dbReference type="EMBL" id="PYGE01000001">
    <property type="protein sequence ID" value="PSL08060.1"/>
    <property type="molecule type" value="Genomic_DNA"/>
</dbReference>
<keyword evidence="3" id="KW-1003">Cell membrane</keyword>
<comment type="similarity">
    <text evidence="8">Belongs to the TRAP transporter small permease family.</text>
</comment>
<feature type="domain" description="Tripartite ATP-independent periplasmic transporters DctQ component" evidence="11">
    <location>
        <begin position="55"/>
        <end position="184"/>
    </location>
</feature>
<dbReference type="GO" id="GO:0005886">
    <property type="term" value="C:plasma membrane"/>
    <property type="evidence" value="ECO:0007669"/>
    <property type="project" value="UniProtKB-SubCell"/>
</dbReference>
<evidence type="ECO:0000256" key="8">
    <source>
        <dbReference type="ARBA" id="ARBA00038436"/>
    </source>
</evidence>
<feature type="compositionally biased region" description="Low complexity" evidence="9">
    <location>
        <begin position="10"/>
        <end position="27"/>
    </location>
</feature>
<evidence type="ECO:0000256" key="5">
    <source>
        <dbReference type="ARBA" id="ARBA00022692"/>
    </source>
</evidence>
<dbReference type="GO" id="GO:0015740">
    <property type="term" value="P:C4-dicarboxylate transport"/>
    <property type="evidence" value="ECO:0007669"/>
    <property type="project" value="TreeGrafter"/>
</dbReference>
<dbReference type="PANTHER" id="PTHR35011:SF2">
    <property type="entry name" value="2,3-DIKETO-L-GULONATE TRAP TRANSPORTER SMALL PERMEASE PROTEIN YIAM"/>
    <property type="match status" value="1"/>
</dbReference>
<proteinExistence type="inferred from homology"/>
<dbReference type="PANTHER" id="PTHR35011">
    <property type="entry name" value="2,3-DIKETO-L-GULONATE TRAP TRANSPORTER SMALL PERMEASE PROTEIN YIAM"/>
    <property type="match status" value="1"/>
</dbReference>
<evidence type="ECO:0000256" key="7">
    <source>
        <dbReference type="ARBA" id="ARBA00023136"/>
    </source>
</evidence>
<keyword evidence="5 10" id="KW-0812">Transmembrane</keyword>
<evidence type="ECO:0000313" key="13">
    <source>
        <dbReference type="Proteomes" id="UP000243528"/>
    </source>
</evidence>
<name>A0A2P8EF33_9ACTN</name>
<dbReference type="InterPro" id="IPR007387">
    <property type="entry name" value="TRAP_DctQ"/>
</dbReference>
<evidence type="ECO:0000256" key="9">
    <source>
        <dbReference type="SAM" id="MobiDB-lite"/>
    </source>
</evidence>
<dbReference type="Proteomes" id="UP000243528">
    <property type="component" value="Unassembled WGS sequence"/>
</dbReference>
<keyword evidence="4" id="KW-0997">Cell inner membrane</keyword>
<keyword evidence="6 10" id="KW-1133">Transmembrane helix</keyword>
<dbReference type="GO" id="GO:0022857">
    <property type="term" value="F:transmembrane transporter activity"/>
    <property type="evidence" value="ECO:0007669"/>
    <property type="project" value="TreeGrafter"/>
</dbReference>
<sequence>MISPERSAESRSAADGAEEAATGTDTDVSGPGKPVPRGPLWTVVDAILFVSVLALVLTVSVQVGTRLLGRPEPWTEELTRFCFVYATFLGMAVGFRNASHARIVFVVGRLPRPLKKAMVHLYAAAGILFFSLVAVQAWELIQQQLQTGESTAVLGVGMYLMTVPVLAGAVLAIVAHVQSVYRSADVRHRIEHGEMTSV</sequence>
<evidence type="ECO:0000256" key="10">
    <source>
        <dbReference type="SAM" id="Phobius"/>
    </source>
</evidence>
<dbReference type="AlphaFoldDB" id="A0A2P8EF33"/>
<evidence type="ECO:0000256" key="1">
    <source>
        <dbReference type="ARBA" id="ARBA00004429"/>
    </source>
</evidence>
<dbReference type="InterPro" id="IPR055348">
    <property type="entry name" value="DctQ"/>
</dbReference>